<organism evidence="4 5">
    <name type="scientific">Volvox reticuliferus</name>
    <dbReference type="NCBI Taxonomy" id="1737510"/>
    <lineage>
        <taxon>Eukaryota</taxon>
        <taxon>Viridiplantae</taxon>
        <taxon>Chlorophyta</taxon>
        <taxon>core chlorophytes</taxon>
        <taxon>Chlorophyceae</taxon>
        <taxon>CS clade</taxon>
        <taxon>Chlamydomonadales</taxon>
        <taxon>Volvocaceae</taxon>
        <taxon>Volvox</taxon>
    </lineage>
</organism>
<dbReference type="AlphaFoldDB" id="A0A8J4FME1"/>
<dbReference type="OrthoDB" id="541546at2759"/>
<name>A0A8J4FME1_9CHLO</name>
<reference evidence="4" key="1">
    <citation type="journal article" date="2021" name="Proc. Natl. Acad. Sci. U.S.A.">
        <title>Three genomes in the algal genus Volvox reveal the fate of a haploid sex-determining region after a transition to homothallism.</title>
        <authorList>
            <person name="Yamamoto K."/>
            <person name="Hamaji T."/>
            <person name="Kawai-Toyooka H."/>
            <person name="Matsuzaki R."/>
            <person name="Takahashi F."/>
            <person name="Nishimura Y."/>
            <person name="Kawachi M."/>
            <person name="Noguchi H."/>
            <person name="Minakuchi Y."/>
            <person name="Umen J.G."/>
            <person name="Toyoda A."/>
            <person name="Nozaki H."/>
        </authorList>
    </citation>
    <scope>NUCLEOTIDE SEQUENCE</scope>
    <source>
        <strain evidence="4">NIES-3786</strain>
    </source>
</reference>
<feature type="region of interest" description="Disordered" evidence="3">
    <location>
        <begin position="352"/>
        <end position="374"/>
    </location>
</feature>
<sequence>DRCDAAQRLRQPPTHLHVSEQPRHIRQEQQLPRWQGPRCQGSDGRAVDWWILLKYPNGQLAALLDSDSLPPMPSDSPGKGRETWLAADGGASDEGDDDDDDDDGSRGDVGDSWWRPGVDINDPNEPLLRTLAAAAAAAAVPGADADGGGGSIGVGMKGAGSTLVLPPATGFAFYNHADPEGVEHWGFAHSKGLLVFGPSGGLWLTHSFPSFPGSPPRRAAKNAKNSSNDAASGDGADRPTDGSTADDPWDVVRHAQTVYGQHALCLTLMQKDIQRVAESLLVAQAYVYDHVMPYSLVNEYGAVQDLIDASKTCEAITEAAAVSELPSDSTKKETLACGSIRRMLRSAWGQIPRTQTHPAPPPPPPLPPPPAHNVSQRLLTTLAGSTWLHVTKSPDFTEPFHE</sequence>
<feature type="compositionally biased region" description="Basic and acidic residues" evidence="3">
    <location>
        <begin position="17"/>
        <end position="27"/>
    </location>
</feature>
<feature type="compositionally biased region" description="Acidic residues" evidence="3">
    <location>
        <begin position="91"/>
        <end position="103"/>
    </location>
</feature>
<feature type="region of interest" description="Disordered" evidence="3">
    <location>
        <begin position="214"/>
        <end position="248"/>
    </location>
</feature>
<feature type="non-terminal residue" evidence="4">
    <location>
        <position position="1"/>
    </location>
</feature>
<comment type="similarity">
    <text evidence="1">Belongs to the DNase II family.</text>
</comment>
<dbReference type="PANTHER" id="PTHR10858">
    <property type="entry name" value="DEOXYRIBONUCLEASE II"/>
    <property type="match status" value="1"/>
</dbReference>
<keyword evidence="2" id="KW-0378">Hydrolase</keyword>
<dbReference type="Pfam" id="PF03265">
    <property type="entry name" value="DNase_II"/>
    <property type="match status" value="1"/>
</dbReference>
<evidence type="ECO:0000256" key="2">
    <source>
        <dbReference type="ARBA" id="ARBA00022801"/>
    </source>
</evidence>
<accession>A0A8J4FME1</accession>
<keyword evidence="5" id="KW-1185">Reference proteome</keyword>
<dbReference type="EMBL" id="BNCP01000023">
    <property type="protein sequence ID" value="GIL82279.1"/>
    <property type="molecule type" value="Genomic_DNA"/>
</dbReference>
<evidence type="ECO:0000256" key="3">
    <source>
        <dbReference type="SAM" id="MobiDB-lite"/>
    </source>
</evidence>
<dbReference type="InterPro" id="IPR004947">
    <property type="entry name" value="DNase_II"/>
</dbReference>
<protein>
    <submittedName>
        <fullName evidence="4">Uncharacterized protein</fullName>
    </submittedName>
</protein>
<feature type="region of interest" description="Disordered" evidence="3">
    <location>
        <begin position="1"/>
        <end position="40"/>
    </location>
</feature>
<dbReference type="GO" id="GO:0004531">
    <property type="term" value="F:deoxyribonuclease II activity"/>
    <property type="evidence" value="ECO:0007669"/>
    <property type="project" value="InterPro"/>
</dbReference>
<feature type="region of interest" description="Disordered" evidence="3">
    <location>
        <begin position="66"/>
        <end position="120"/>
    </location>
</feature>
<comment type="caution">
    <text evidence="4">The sequence shown here is derived from an EMBL/GenBank/DDBJ whole genome shotgun (WGS) entry which is preliminary data.</text>
</comment>
<evidence type="ECO:0000313" key="5">
    <source>
        <dbReference type="Proteomes" id="UP000747110"/>
    </source>
</evidence>
<evidence type="ECO:0000313" key="4">
    <source>
        <dbReference type="EMBL" id="GIL82279.1"/>
    </source>
</evidence>
<proteinExistence type="inferred from homology"/>
<dbReference type="Proteomes" id="UP000747110">
    <property type="component" value="Unassembled WGS sequence"/>
</dbReference>
<dbReference type="PANTHER" id="PTHR10858:SF23">
    <property type="entry name" value="DEOXYRIBONUCLEASE II"/>
    <property type="match status" value="1"/>
</dbReference>
<feature type="compositionally biased region" description="Pro residues" evidence="3">
    <location>
        <begin position="358"/>
        <end position="371"/>
    </location>
</feature>
<feature type="compositionally biased region" description="Low complexity" evidence="3">
    <location>
        <begin position="222"/>
        <end position="232"/>
    </location>
</feature>
<gene>
    <name evidence="4" type="ORF">Vretifemale_11202</name>
</gene>
<evidence type="ECO:0000256" key="1">
    <source>
        <dbReference type="ARBA" id="ARBA00007527"/>
    </source>
</evidence>
<feature type="non-terminal residue" evidence="4">
    <location>
        <position position="402"/>
    </location>
</feature>